<dbReference type="RefSeq" id="WP_025251953.1">
    <property type="nucleotide sequence ID" value="NZ_CP004353.1"/>
</dbReference>
<organism evidence="2 3">
    <name type="scientific">Corynebacterium vitaeruminis DSM 20294</name>
    <dbReference type="NCBI Taxonomy" id="1224164"/>
    <lineage>
        <taxon>Bacteria</taxon>
        <taxon>Bacillati</taxon>
        <taxon>Actinomycetota</taxon>
        <taxon>Actinomycetes</taxon>
        <taxon>Mycobacteriales</taxon>
        <taxon>Corynebacteriaceae</taxon>
        <taxon>Corynebacterium</taxon>
    </lineage>
</organism>
<dbReference type="SUPFAM" id="SSF140453">
    <property type="entry name" value="EsxAB dimer-like"/>
    <property type="match status" value="1"/>
</dbReference>
<keyword evidence="3" id="KW-1185">Reference proteome</keyword>
<dbReference type="InterPro" id="IPR036689">
    <property type="entry name" value="ESAT-6-like_sf"/>
</dbReference>
<dbReference type="PATRIC" id="fig|1224164.3.peg.496"/>
<gene>
    <name evidence="2" type="ORF">B843_02520</name>
</gene>
<evidence type="ECO:0000256" key="1">
    <source>
        <dbReference type="RuleBase" id="RU362001"/>
    </source>
</evidence>
<proteinExistence type="inferred from homology"/>
<name>W5XZ29_9CORY</name>
<dbReference type="Gene3D" id="1.10.287.1060">
    <property type="entry name" value="ESAT-6-like"/>
    <property type="match status" value="1"/>
</dbReference>
<dbReference type="KEGG" id="cvt:B843_02520"/>
<sequence>MSMIKYGFGEIDAAASDIQATSGRINSLLDGLKAQIQPMVSSWEGQSSTAYQEAQQKWDRAAAELNTILATISNTVRDGNDRMAEVNRKAAASWG</sequence>
<dbReference type="AlphaFoldDB" id="W5XZ29"/>
<dbReference type="InterPro" id="IPR010310">
    <property type="entry name" value="T7SS_ESAT-6-like"/>
</dbReference>
<dbReference type="STRING" id="1224164.B843_02520"/>
<accession>W5XZ29</accession>
<dbReference type="NCBIfam" id="TIGR03930">
    <property type="entry name" value="WXG100_ESAT6"/>
    <property type="match status" value="1"/>
</dbReference>
<dbReference type="EMBL" id="CP004353">
    <property type="protein sequence ID" value="AHI21895.1"/>
    <property type="molecule type" value="Genomic_DNA"/>
</dbReference>
<dbReference type="Pfam" id="PF06013">
    <property type="entry name" value="WXG100"/>
    <property type="match status" value="1"/>
</dbReference>
<evidence type="ECO:0000313" key="3">
    <source>
        <dbReference type="Proteomes" id="UP000019222"/>
    </source>
</evidence>
<evidence type="ECO:0000313" key="2">
    <source>
        <dbReference type="EMBL" id="AHI21895.1"/>
    </source>
</evidence>
<dbReference type="Proteomes" id="UP000019222">
    <property type="component" value="Chromosome"/>
</dbReference>
<reference evidence="2 3" key="1">
    <citation type="submission" date="2013-02" db="EMBL/GenBank/DDBJ databases">
        <title>The complete genome sequence of Corynebacterium vitaeruminis DSM 20294.</title>
        <authorList>
            <person name="Ruckert C."/>
            <person name="Albersmeier A."/>
            <person name="Kalinowski J."/>
        </authorList>
    </citation>
    <scope>NUCLEOTIDE SEQUENCE [LARGE SCALE GENOMIC DNA]</scope>
    <source>
        <strain evidence="3">ATCC 10234</strain>
    </source>
</reference>
<comment type="similarity">
    <text evidence="1">Belongs to the WXG100 family.</text>
</comment>
<dbReference type="eggNOG" id="COG4842">
    <property type="taxonomic scope" value="Bacteria"/>
</dbReference>
<protein>
    <recommendedName>
        <fullName evidence="1">ESAT-6-like protein</fullName>
    </recommendedName>
</protein>
<dbReference type="HOGENOM" id="CLU_151185_3_2_11"/>